<dbReference type="GO" id="GO:0008320">
    <property type="term" value="F:protein transmembrane transporter activity"/>
    <property type="evidence" value="ECO:0007669"/>
    <property type="project" value="UniProtKB-UniRule"/>
</dbReference>
<feature type="transmembrane region" description="Helical" evidence="9">
    <location>
        <begin position="14"/>
        <end position="34"/>
    </location>
</feature>
<dbReference type="Gene3D" id="1.20.5.3310">
    <property type="match status" value="1"/>
</dbReference>
<feature type="compositionally biased region" description="Low complexity" evidence="10">
    <location>
        <begin position="61"/>
        <end position="93"/>
    </location>
</feature>
<evidence type="ECO:0000256" key="7">
    <source>
        <dbReference type="ARBA" id="ARBA00023010"/>
    </source>
</evidence>
<evidence type="ECO:0000256" key="9">
    <source>
        <dbReference type="HAMAP-Rule" id="MF_00236"/>
    </source>
</evidence>
<dbReference type="Pfam" id="PF02416">
    <property type="entry name" value="TatA_B_E"/>
    <property type="match status" value="1"/>
</dbReference>
<comment type="subunit">
    <text evidence="9">The Tat system comprises two distinct complexes: a TatABC complex, containing multiple copies of TatA, TatB and TatC subunits, and a separate TatA complex, containing only TatA subunits. Substrates initially bind to the TatABC complex, which probably triggers association of the separate TatA complex to form the active translocon.</text>
</comment>
<dbReference type="HAMAP" id="MF_00236">
    <property type="entry name" value="TatA_E"/>
    <property type="match status" value="1"/>
</dbReference>
<comment type="function">
    <text evidence="9">Part of the twin-arginine translocation (Tat) system that transports large folded proteins containing a characteristic twin-arginine motif in their signal peptide across membranes. TatA could form the protein-conducting channel of the Tat system.</text>
</comment>
<dbReference type="EMBL" id="CP158165">
    <property type="protein sequence ID" value="XBV21414.1"/>
    <property type="molecule type" value="Genomic_DNA"/>
</dbReference>
<gene>
    <name evidence="9" type="primary">tatA</name>
    <name evidence="11" type="ORF">ABN611_22935</name>
</gene>
<name>A0AAU7T452_9ACTN</name>
<accession>A0AAU7T452</accession>
<evidence type="ECO:0000256" key="10">
    <source>
        <dbReference type="SAM" id="MobiDB-lite"/>
    </source>
</evidence>
<evidence type="ECO:0000256" key="2">
    <source>
        <dbReference type="ARBA" id="ARBA00022448"/>
    </source>
</evidence>
<feature type="region of interest" description="Disordered" evidence="10">
    <location>
        <begin position="41"/>
        <end position="108"/>
    </location>
</feature>
<keyword evidence="4 9" id="KW-0812">Transmembrane</keyword>
<dbReference type="GO" id="GO:0043953">
    <property type="term" value="P:protein transport by the Tat complex"/>
    <property type="evidence" value="ECO:0007669"/>
    <property type="project" value="UniProtKB-UniRule"/>
</dbReference>
<proteinExistence type="inferred from homology"/>
<keyword evidence="6 9" id="KW-1133">Transmembrane helix</keyword>
<keyword evidence="3 9" id="KW-1003">Cell membrane</keyword>
<keyword evidence="5 9" id="KW-0653">Protein transport</keyword>
<dbReference type="RefSeq" id="WP_350274274.1">
    <property type="nucleotide sequence ID" value="NZ_CP158165.1"/>
</dbReference>
<evidence type="ECO:0000256" key="8">
    <source>
        <dbReference type="ARBA" id="ARBA00023136"/>
    </source>
</evidence>
<comment type="similarity">
    <text evidence="9">Belongs to the TatA/E family.</text>
</comment>
<evidence type="ECO:0000256" key="4">
    <source>
        <dbReference type="ARBA" id="ARBA00022692"/>
    </source>
</evidence>
<evidence type="ECO:0000256" key="1">
    <source>
        <dbReference type="ARBA" id="ARBA00004162"/>
    </source>
</evidence>
<evidence type="ECO:0000256" key="6">
    <source>
        <dbReference type="ARBA" id="ARBA00022989"/>
    </source>
</evidence>
<dbReference type="PANTHER" id="PTHR42982">
    <property type="entry name" value="SEC-INDEPENDENT PROTEIN TRANSLOCASE PROTEIN TATA"/>
    <property type="match status" value="1"/>
</dbReference>
<protein>
    <recommendedName>
        <fullName evidence="9">Sec-independent protein translocase protein TatA</fullName>
    </recommendedName>
</protein>
<dbReference type="InterPro" id="IPR006312">
    <property type="entry name" value="TatA/E"/>
</dbReference>
<keyword evidence="7 9" id="KW-0811">Translocation</keyword>
<organism evidence="11">
    <name type="scientific">Kribbella sp. HUAS MG21</name>
    <dbReference type="NCBI Taxonomy" id="3160966"/>
    <lineage>
        <taxon>Bacteria</taxon>
        <taxon>Bacillati</taxon>
        <taxon>Actinomycetota</taxon>
        <taxon>Actinomycetes</taxon>
        <taxon>Propionibacteriales</taxon>
        <taxon>Kribbellaceae</taxon>
        <taxon>Kribbella</taxon>
    </lineage>
</organism>
<dbReference type="InterPro" id="IPR003369">
    <property type="entry name" value="TatA/B/E"/>
</dbReference>
<dbReference type="GO" id="GO:0033281">
    <property type="term" value="C:TAT protein transport complex"/>
    <property type="evidence" value="ECO:0007669"/>
    <property type="project" value="UniProtKB-UniRule"/>
</dbReference>
<keyword evidence="2 9" id="KW-0813">Transport</keyword>
<evidence type="ECO:0000256" key="3">
    <source>
        <dbReference type="ARBA" id="ARBA00022475"/>
    </source>
</evidence>
<comment type="subcellular location">
    <subcellularLocation>
        <location evidence="1 9">Cell membrane</location>
        <topology evidence="1 9">Single-pass membrane protein</topology>
    </subcellularLocation>
</comment>
<reference evidence="11" key="1">
    <citation type="submission" date="2024-06" db="EMBL/GenBank/DDBJ databases">
        <title>Kribbella sp. strain HUAS MG21 genome sequences.</title>
        <authorList>
            <person name="Mo P."/>
        </authorList>
    </citation>
    <scope>NUCLEOTIDE SEQUENCE</scope>
    <source>
        <strain evidence="11">HUAS MG21</strain>
    </source>
</reference>
<feature type="compositionally biased region" description="Basic and acidic residues" evidence="10">
    <location>
        <begin position="42"/>
        <end position="56"/>
    </location>
</feature>
<keyword evidence="8 9" id="KW-0472">Membrane</keyword>
<dbReference type="AlphaFoldDB" id="A0AAU7T452"/>
<evidence type="ECO:0000256" key="5">
    <source>
        <dbReference type="ARBA" id="ARBA00022927"/>
    </source>
</evidence>
<dbReference type="PANTHER" id="PTHR42982:SF1">
    <property type="entry name" value="SEC-INDEPENDENT PROTEIN TRANSLOCASE PROTEIN TATA"/>
    <property type="match status" value="1"/>
</dbReference>
<sequence>MAAPLIGMPQGAEWLIILAIVVLLFGSAKLPALVKQLGKSKKIWEEEVGPRKKDPELTEDASQPSAQQQVQQPAQQSAPQAAQQSAQQPNQVNGQAPGDGLPPSHTAN</sequence>
<evidence type="ECO:0000313" key="11">
    <source>
        <dbReference type="EMBL" id="XBV21414.1"/>
    </source>
</evidence>